<evidence type="ECO:0000313" key="3">
    <source>
        <dbReference type="Proteomes" id="UP000054843"/>
    </source>
</evidence>
<reference evidence="2 3" key="1">
    <citation type="submission" date="2015-01" db="EMBL/GenBank/DDBJ databases">
        <title>Evolution of Trichinella species and genotypes.</title>
        <authorList>
            <person name="Korhonen P.K."/>
            <person name="Edoardo P."/>
            <person name="Giuseppe L.R."/>
            <person name="Gasser R.B."/>
        </authorList>
    </citation>
    <scope>NUCLEOTIDE SEQUENCE [LARGE SCALE GENOMIC DNA]</scope>
    <source>
        <strain evidence="2">ISS1980</strain>
    </source>
</reference>
<name>A0A0V1MGF1_9BILA</name>
<dbReference type="Proteomes" id="UP000054843">
    <property type="component" value="Unassembled WGS sequence"/>
</dbReference>
<comment type="caution">
    <text evidence="2">The sequence shown here is derived from an EMBL/GenBank/DDBJ whole genome shotgun (WGS) entry which is preliminary data.</text>
</comment>
<feature type="region of interest" description="Disordered" evidence="1">
    <location>
        <begin position="80"/>
        <end position="128"/>
    </location>
</feature>
<sequence>MLVFPTDSSARRTLGQRAQTAVRAGILWIHCPEDHQGGNLVTAVLVMAGPCGARDLVVCLANQGVCSGGWWRHQAVMKPLKGHRRGGPSGEQREQSFQRSAAVRQKLDLRPDSAWRPSGSIGGSRWPPAGPLIPGPYIYIWKTPREVNVMKSQSWSQKSVNK</sequence>
<dbReference type="EMBL" id="JYDO01000104">
    <property type="protein sequence ID" value="KRZ70984.1"/>
    <property type="molecule type" value="Genomic_DNA"/>
</dbReference>
<evidence type="ECO:0000256" key="1">
    <source>
        <dbReference type="SAM" id="MobiDB-lite"/>
    </source>
</evidence>
<accession>A0A0V1MGF1</accession>
<dbReference type="AlphaFoldDB" id="A0A0V1MGF1"/>
<keyword evidence="3" id="KW-1185">Reference proteome</keyword>
<evidence type="ECO:0000313" key="2">
    <source>
        <dbReference type="EMBL" id="KRZ70984.1"/>
    </source>
</evidence>
<gene>
    <name evidence="2" type="ORF">T10_12503</name>
</gene>
<protein>
    <submittedName>
        <fullName evidence="2">Uncharacterized protein</fullName>
    </submittedName>
</protein>
<proteinExistence type="predicted"/>
<organism evidence="2 3">
    <name type="scientific">Trichinella papuae</name>
    <dbReference type="NCBI Taxonomy" id="268474"/>
    <lineage>
        <taxon>Eukaryota</taxon>
        <taxon>Metazoa</taxon>
        <taxon>Ecdysozoa</taxon>
        <taxon>Nematoda</taxon>
        <taxon>Enoplea</taxon>
        <taxon>Dorylaimia</taxon>
        <taxon>Trichinellida</taxon>
        <taxon>Trichinellidae</taxon>
        <taxon>Trichinella</taxon>
    </lineage>
</organism>